<evidence type="ECO:0000256" key="11">
    <source>
        <dbReference type="ARBA" id="ARBA00023242"/>
    </source>
</evidence>
<evidence type="ECO:0000256" key="1">
    <source>
        <dbReference type="ARBA" id="ARBA00001946"/>
    </source>
</evidence>
<dbReference type="PANTHER" id="PTHR16171">
    <property type="entry name" value="DNA REPAIR PROTEIN COMPLEMENTING XP-G CELLS-RELATED"/>
    <property type="match status" value="1"/>
</dbReference>
<dbReference type="GO" id="GO:0004520">
    <property type="term" value="F:DNA endonuclease activity"/>
    <property type="evidence" value="ECO:0007669"/>
    <property type="project" value="TreeGrafter"/>
</dbReference>
<feature type="region of interest" description="Disordered" evidence="13">
    <location>
        <begin position="154"/>
        <end position="185"/>
    </location>
</feature>
<evidence type="ECO:0000256" key="5">
    <source>
        <dbReference type="ARBA" id="ARBA00022723"/>
    </source>
</evidence>
<name>A0A409WY71_PSICY</name>
<comment type="subcellular location">
    <subcellularLocation>
        <location evidence="2">Nucleus</location>
    </subcellularLocation>
</comment>
<feature type="compositionally biased region" description="Acidic residues" evidence="13">
    <location>
        <begin position="1264"/>
        <end position="1279"/>
    </location>
</feature>
<dbReference type="SUPFAM" id="SSF47807">
    <property type="entry name" value="5' to 3' exonuclease, C-terminal subdomain"/>
    <property type="match status" value="1"/>
</dbReference>
<evidence type="ECO:0000259" key="14">
    <source>
        <dbReference type="SMART" id="SM00484"/>
    </source>
</evidence>
<keyword evidence="4" id="KW-0540">Nuclease</keyword>
<keyword evidence="11" id="KW-0539">Nucleus</keyword>
<evidence type="ECO:0000313" key="16">
    <source>
        <dbReference type="EMBL" id="PPQ83463.1"/>
    </source>
</evidence>
<keyword evidence="8" id="KW-0378">Hydrolase</keyword>
<keyword evidence="6" id="KW-0255">Endonuclease</keyword>
<dbReference type="InterPro" id="IPR001044">
    <property type="entry name" value="XPG/Rad2_eukaryotes"/>
</dbReference>
<feature type="compositionally biased region" description="Polar residues" evidence="13">
    <location>
        <begin position="721"/>
        <end position="730"/>
    </location>
</feature>
<dbReference type="SMART" id="SM00484">
    <property type="entry name" value="XPGI"/>
    <property type="match status" value="1"/>
</dbReference>
<dbReference type="Pfam" id="PF00752">
    <property type="entry name" value="XPG_N"/>
    <property type="match status" value="1"/>
</dbReference>
<dbReference type="GO" id="GO:0046872">
    <property type="term" value="F:metal ion binding"/>
    <property type="evidence" value="ECO:0007669"/>
    <property type="project" value="UniProtKB-KW"/>
</dbReference>
<dbReference type="GO" id="GO:0016788">
    <property type="term" value="F:hydrolase activity, acting on ester bonds"/>
    <property type="evidence" value="ECO:0007669"/>
    <property type="project" value="InterPro"/>
</dbReference>
<proteinExistence type="inferred from homology"/>
<reference evidence="16 17" key="1">
    <citation type="journal article" date="2018" name="Evol. Lett.">
        <title>Horizontal gene cluster transfer increased hallucinogenic mushroom diversity.</title>
        <authorList>
            <person name="Reynolds H.T."/>
            <person name="Vijayakumar V."/>
            <person name="Gluck-Thaler E."/>
            <person name="Korotkin H.B."/>
            <person name="Matheny P.B."/>
            <person name="Slot J.C."/>
        </authorList>
    </citation>
    <scope>NUCLEOTIDE SEQUENCE [LARGE SCALE GENOMIC DNA]</scope>
    <source>
        <strain evidence="16 17">2631</strain>
    </source>
</reference>
<dbReference type="STRING" id="93625.A0A409WY71"/>
<dbReference type="GO" id="GO:0005634">
    <property type="term" value="C:nucleus"/>
    <property type="evidence" value="ECO:0007669"/>
    <property type="project" value="UniProtKB-SubCell"/>
</dbReference>
<gene>
    <name evidence="16" type="ORF">CVT25_007054</name>
</gene>
<organism evidence="16 17">
    <name type="scientific">Psilocybe cyanescens</name>
    <dbReference type="NCBI Taxonomy" id="93625"/>
    <lineage>
        <taxon>Eukaryota</taxon>
        <taxon>Fungi</taxon>
        <taxon>Dikarya</taxon>
        <taxon>Basidiomycota</taxon>
        <taxon>Agaricomycotina</taxon>
        <taxon>Agaricomycetes</taxon>
        <taxon>Agaricomycetidae</taxon>
        <taxon>Agaricales</taxon>
        <taxon>Agaricineae</taxon>
        <taxon>Strophariaceae</taxon>
        <taxon>Psilocybe</taxon>
    </lineage>
</organism>
<feature type="compositionally biased region" description="Polar residues" evidence="13">
    <location>
        <begin position="648"/>
        <end position="658"/>
    </location>
</feature>
<keyword evidence="17" id="KW-1185">Reference proteome</keyword>
<keyword evidence="5" id="KW-0479">Metal-binding</keyword>
<evidence type="ECO:0000256" key="3">
    <source>
        <dbReference type="ARBA" id="ARBA00005283"/>
    </source>
</evidence>
<dbReference type="InterPro" id="IPR029060">
    <property type="entry name" value="PIN-like_dom_sf"/>
</dbReference>
<comment type="cofactor">
    <cofactor evidence="1">
        <name>Mg(2+)</name>
        <dbReference type="ChEBI" id="CHEBI:18420"/>
    </cofactor>
</comment>
<dbReference type="Gene3D" id="3.40.50.1010">
    <property type="entry name" value="5'-nuclease"/>
    <property type="match status" value="2"/>
</dbReference>
<evidence type="ECO:0000256" key="12">
    <source>
        <dbReference type="SAM" id="Coils"/>
    </source>
</evidence>
<dbReference type="SMART" id="SM00279">
    <property type="entry name" value="HhH2"/>
    <property type="match status" value="1"/>
</dbReference>
<feature type="region of interest" description="Disordered" evidence="13">
    <location>
        <begin position="648"/>
        <end position="734"/>
    </location>
</feature>
<feature type="region of interest" description="Disordered" evidence="13">
    <location>
        <begin position="751"/>
        <end position="824"/>
    </location>
</feature>
<dbReference type="InterPro" id="IPR006086">
    <property type="entry name" value="XPG-I_dom"/>
</dbReference>
<dbReference type="InterPro" id="IPR006084">
    <property type="entry name" value="XPG/Rad2"/>
</dbReference>
<feature type="coiled-coil region" evidence="12">
    <location>
        <begin position="855"/>
        <end position="882"/>
    </location>
</feature>
<feature type="region of interest" description="Disordered" evidence="13">
    <location>
        <begin position="352"/>
        <end position="378"/>
    </location>
</feature>
<dbReference type="InterPro" id="IPR008918">
    <property type="entry name" value="HhH2"/>
</dbReference>
<feature type="domain" description="XPG-I" evidence="14">
    <location>
        <begin position="892"/>
        <end position="961"/>
    </location>
</feature>
<dbReference type="EMBL" id="NHYD01003015">
    <property type="protein sequence ID" value="PPQ83463.1"/>
    <property type="molecule type" value="Genomic_DNA"/>
</dbReference>
<evidence type="ECO:0000256" key="9">
    <source>
        <dbReference type="ARBA" id="ARBA00022842"/>
    </source>
</evidence>
<feature type="compositionally biased region" description="Low complexity" evidence="13">
    <location>
        <begin position="1204"/>
        <end position="1222"/>
    </location>
</feature>
<evidence type="ECO:0000313" key="17">
    <source>
        <dbReference type="Proteomes" id="UP000283269"/>
    </source>
</evidence>
<keyword evidence="9" id="KW-0460">Magnesium</keyword>
<evidence type="ECO:0000256" key="10">
    <source>
        <dbReference type="ARBA" id="ARBA00023204"/>
    </source>
</evidence>
<dbReference type="CDD" id="cd09904">
    <property type="entry name" value="H3TH_XPG"/>
    <property type="match status" value="1"/>
</dbReference>
<feature type="compositionally biased region" description="Acidic residues" evidence="13">
    <location>
        <begin position="353"/>
        <end position="370"/>
    </location>
</feature>
<dbReference type="PROSITE" id="PS00842">
    <property type="entry name" value="XPG_2"/>
    <property type="match status" value="1"/>
</dbReference>
<sequence>MGVKSLWTLLTPVGRPVMLETVEGKVMAIDSSIWLYQFQATMRDKEGRALVNAHVLGFLRRISKLLFFGIKPVFVFDGGAPALKRSTLNERKKKKSGAASTHIKLAEKILAAQMRREALNQAQSNQSNSKNSKGKNRQPADVLLDENTVFLEDIDGSAPKTPVKRRPPTPSSSSTKKNKFYDHDPYKLPEVNLDEAITKATRSAAPDPRLATEDELRDFIEQMRPEDFDINSPEFRELPTEVQYEIIGDLRLKSRQTSYARLQRMLKSAPTPLDFSKQQIKNLRQRNALTQQLLMTTDTIGKANIVIPVRIASERNREYVLMKNEGVDGGWILGIKDIGTREKPIVIDHEEAVPEEEEDEDSDVDMEEVEVPTPTFDPDLREYQRETALAGISRRENQKIRSTANTIERKRRSAALQALYSSNGRSPSPMQESDEYDILAYVIQESLDQSKSKAESSTRVAPTSEALTQRDISIEDDFYVNRTPRTRLETALSFANSGSNRTRTTPSKNDNINSMFGPPTLLSATNKSLSMSGSTSDDGMEEIPPFKSNKDDDAFALSLKPESSLSENKFAEADTDIPQNGIAPSSMFGRPTLLSSGIGSAPRNDGVLSTSSGQFTLLSSATFDSLPQKGDVPTTTFGQPTLLSPSIALNPSKSNSVMDNIVGNSPVDFGTENPEREKLMPTGPQAQQVSSNRALEEGSSHSTPPSSDDFLHSVEKVGTDKTVSPTTLDSYSDEDMEEIPVESFVSYVQHAPKHTHQQSTSLSASHPPYPHLEEGHSTFPSTKDTGGPPQVDSSDTDEEPLFSWSRTPSPIRGNGSRPPSPTHWDAVEEIDINAEEGEFARFMSQVKGKNMDDVRKEIDAEITGLNQQRKNAMRDSEDITQQMVAQIMTMLRLFGIPYITAPMEAEAQCAELVSLELVDGVITDDSDVFLFGAQRVYKNMFNQSKTVECFLLTDLSRELGLNRDTLIQLAYLLGSDYTEGLPGVGPVVAMELLKEFPGHSGLHKFKDWWAKVQSGKDREEDNQSKFRKQFKKKFKNLYLPPDWPNSVVVQFHIFAKRISRDAYYHPTVDSSEEPFKWGMPDLDGLRAFFRQELGWSQAKVDELILPILQRMNRRNQTAALNKQGNLNDFLDISAGSGTHAPRQSRAYQSKRLQQVISDFRMRQKSGSAPPASPSRSNTPPQEDKSEASNSGGGNPPPSKKQKTKTAGTSTKGKGKSKATPAAKTRKTRTTTSVEGSRGIGRRRGGVQAKKGKTVDPREDSLAGSDDEVDNAFVPPDDDEVVVREATLNLRPRPRPRPIPKGGRTAEPSLEPTKFGEGQPSHSPSPS</sequence>
<dbReference type="PRINTS" id="PR00853">
    <property type="entry name" value="XPGRADSUPER"/>
</dbReference>
<dbReference type="SUPFAM" id="SSF88723">
    <property type="entry name" value="PIN domain-like"/>
    <property type="match status" value="1"/>
</dbReference>
<feature type="compositionally biased region" description="Low complexity" evidence="13">
    <location>
        <begin position="1165"/>
        <end position="1180"/>
    </location>
</feature>
<comment type="similarity">
    <text evidence="3">Belongs to the XPG/RAD2 endonuclease family. XPG subfamily.</text>
</comment>
<feature type="compositionally biased region" description="Polar residues" evidence="13">
    <location>
        <begin position="684"/>
        <end position="693"/>
    </location>
</feature>
<comment type="caution">
    <text evidence="16">The sequence shown here is derived from an EMBL/GenBank/DDBJ whole genome shotgun (WGS) entry which is preliminary data.</text>
</comment>
<dbReference type="PRINTS" id="PR00066">
    <property type="entry name" value="XRODRMPGMNTG"/>
</dbReference>
<dbReference type="GO" id="GO:0003697">
    <property type="term" value="F:single-stranded DNA binding"/>
    <property type="evidence" value="ECO:0007669"/>
    <property type="project" value="InterPro"/>
</dbReference>
<keyword evidence="7" id="KW-0227">DNA damage</keyword>
<feature type="region of interest" description="Disordered" evidence="13">
    <location>
        <begin position="119"/>
        <end position="139"/>
    </location>
</feature>
<feature type="region of interest" description="Disordered" evidence="13">
    <location>
        <begin position="1161"/>
        <end position="1326"/>
    </location>
</feature>
<dbReference type="Proteomes" id="UP000283269">
    <property type="component" value="Unassembled WGS sequence"/>
</dbReference>
<protein>
    <recommendedName>
        <fullName evidence="18">PIN domain-like protein</fullName>
    </recommendedName>
</protein>
<feature type="compositionally biased region" description="Low complexity" evidence="13">
    <location>
        <begin position="120"/>
        <end position="131"/>
    </location>
</feature>
<feature type="domain" description="XPG N-terminal" evidence="15">
    <location>
        <begin position="1"/>
        <end position="98"/>
    </location>
</feature>
<dbReference type="InParanoid" id="A0A409WY71"/>
<dbReference type="Gene3D" id="1.10.150.20">
    <property type="entry name" value="5' to 3' exonuclease, C-terminal subdomain"/>
    <property type="match status" value="1"/>
</dbReference>
<evidence type="ECO:0000256" key="8">
    <source>
        <dbReference type="ARBA" id="ARBA00022801"/>
    </source>
</evidence>
<evidence type="ECO:0000256" key="13">
    <source>
        <dbReference type="SAM" id="MobiDB-lite"/>
    </source>
</evidence>
<evidence type="ECO:0000256" key="2">
    <source>
        <dbReference type="ARBA" id="ARBA00004123"/>
    </source>
</evidence>
<dbReference type="PANTHER" id="PTHR16171:SF7">
    <property type="entry name" value="DNA REPAIR PROTEIN RAD2"/>
    <property type="match status" value="1"/>
</dbReference>
<feature type="compositionally biased region" description="Basic and acidic residues" evidence="13">
    <location>
        <begin position="709"/>
        <end position="719"/>
    </location>
</feature>
<evidence type="ECO:0000256" key="4">
    <source>
        <dbReference type="ARBA" id="ARBA00022722"/>
    </source>
</evidence>
<evidence type="ECO:0000259" key="15">
    <source>
        <dbReference type="SMART" id="SM00485"/>
    </source>
</evidence>
<dbReference type="InterPro" id="IPR019974">
    <property type="entry name" value="XPG_CS"/>
</dbReference>
<dbReference type="PROSITE" id="PS00841">
    <property type="entry name" value="XPG_1"/>
    <property type="match status" value="1"/>
</dbReference>
<evidence type="ECO:0000256" key="7">
    <source>
        <dbReference type="ARBA" id="ARBA00022763"/>
    </source>
</evidence>
<dbReference type="Pfam" id="PF00867">
    <property type="entry name" value="XPG_I"/>
    <property type="match status" value="1"/>
</dbReference>
<dbReference type="CDD" id="cd09868">
    <property type="entry name" value="PIN_XPG_RAD2"/>
    <property type="match status" value="2"/>
</dbReference>
<evidence type="ECO:0000256" key="6">
    <source>
        <dbReference type="ARBA" id="ARBA00022759"/>
    </source>
</evidence>
<accession>A0A409WY71</accession>
<dbReference type="InterPro" id="IPR036279">
    <property type="entry name" value="5-3_exonuclease_C_sf"/>
</dbReference>
<dbReference type="InterPro" id="IPR006085">
    <property type="entry name" value="XPG_DNA_repair_N"/>
</dbReference>
<keyword evidence="12" id="KW-0175">Coiled coil</keyword>
<dbReference type="OrthoDB" id="31113at2759"/>
<dbReference type="GO" id="GO:0006289">
    <property type="term" value="P:nucleotide-excision repair"/>
    <property type="evidence" value="ECO:0007669"/>
    <property type="project" value="InterPro"/>
</dbReference>
<dbReference type="SMART" id="SM00485">
    <property type="entry name" value="XPGN"/>
    <property type="match status" value="1"/>
</dbReference>
<dbReference type="FunFam" id="1.10.150.20:FF:000057">
    <property type="entry name" value="RAD2p Single-stranded DNA endonuclease"/>
    <property type="match status" value="1"/>
</dbReference>
<dbReference type="FunCoup" id="A0A409WY71">
    <property type="interactions" value="395"/>
</dbReference>
<evidence type="ECO:0008006" key="18">
    <source>
        <dbReference type="Google" id="ProtNLM"/>
    </source>
</evidence>
<keyword evidence="10" id="KW-0234">DNA repair</keyword>